<sequence>MNAVADILDFSGADPDEADRLRLWVELPPGYFPLPLDDIDNALATAEANLRELAPAEQQPLLAAVVGTFMVLLEQLQARNAAYCGLGWHTTEEGAIVPSSLVVSIQPFPKKRNPCLVIKDLIEKRAEAGEHGQVDVVDLTRGPAAFVESVLTLPRPHLPGTPPNEQPDAEVYQLQALIPSEDGTILAAIDFSTPDLPHGPQFRAMMVLMADSVSFTPPPGREEAGETARSINQILGGLTP</sequence>
<evidence type="ECO:0000313" key="2">
    <source>
        <dbReference type="Proteomes" id="UP000677913"/>
    </source>
</evidence>
<name>A0A8J8BAF9_9ACTN</name>
<dbReference type="AlphaFoldDB" id="A0A8J8BAF9"/>
<dbReference type="EMBL" id="JAGSXH010000017">
    <property type="protein sequence ID" value="MBS2962917.1"/>
    <property type="molecule type" value="Genomic_DNA"/>
</dbReference>
<dbReference type="RefSeq" id="WP_211466105.1">
    <property type="nucleotide sequence ID" value="NZ_JAGSXH010000017.1"/>
</dbReference>
<organism evidence="1 2">
    <name type="scientific">Actinocrinis puniceicyclus</name>
    <dbReference type="NCBI Taxonomy" id="977794"/>
    <lineage>
        <taxon>Bacteria</taxon>
        <taxon>Bacillati</taxon>
        <taxon>Actinomycetota</taxon>
        <taxon>Actinomycetes</taxon>
        <taxon>Catenulisporales</taxon>
        <taxon>Actinospicaceae</taxon>
        <taxon>Actinocrinis</taxon>
    </lineage>
</organism>
<proteinExistence type="predicted"/>
<reference evidence="1" key="1">
    <citation type="submission" date="2021-04" db="EMBL/GenBank/DDBJ databases">
        <title>Genome based classification of Actinospica acidithermotolerans sp. nov., an actinobacterium isolated from an Indonesian hot spring.</title>
        <authorList>
            <person name="Kusuma A.B."/>
            <person name="Putra K.E."/>
            <person name="Nafisah S."/>
            <person name="Loh J."/>
            <person name="Nouioui I."/>
            <person name="Goodfellow M."/>
        </authorList>
    </citation>
    <scope>NUCLEOTIDE SEQUENCE</scope>
    <source>
        <strain evidence="1">DSM 45618</strain>
    </source>
</reference>
<keyword evidence="2" id="KW-1185">Reference proteome</keyword>
<dbReference type="Proteomes" id="UP000677913">
    <property type="component" value="Unassembled WGS sequence"/>
</dbReference>
<comment type="caution">
    <text evidence="1">The sequence shown here is derived from an EMBL/GenBank/DDBJ whole genome shotgun (WGS) entry which is preliminary data.</text>
</comment>
<protein>
    <submittedName>
        <fullName evidence="1">Uncharacterized protein</fullName>
    </submittedName>
</protein>
<accession>A0A8J8BAF9</accession>
<evidence type="ECO:0000313" key="1">
    <source>
        <dbReference type="EMBL" id="MBS2962917.1"/>
    </source>
</evidence>
<gene>
    <name evidence="1" type="ORF">KGA66_07675</name>
</gene>